<dbReference type="PANTHER" id="PTHR10828">
    <property type="entry name" value="M-PHASE INDUCER PHOSPHATASE DUAL SPECIFICITY PHOSPHATASE CDC25"/>
    <property type="match status" value="1"/>
</dbReference>
<dbReference type="SMART" id="SM00450">
    <property type="entry name" value="RHOD"/>
    <property type="match status" value="1"/>
</dbReference>
<evidence type="ECO:0000256" key="8">
    <source>
        <dbReference type="ARBA" id="ARBA00051722"/>
    </source>
</evidence>
<keyword evidence="7" id="KW-0131">Cell cycle</keyword>
<keyword evidence="3" id="KW-0132">Cell division</keyword>
<dbReference type="Gene3D" id="3.40.250.10">
    <property type="entry name" value="Rhodanese-like domain"/>
    <property type="match status" value="1"/>
</dbReference>
<dbReference type="InterPro" id="IPR036873">
    <property type="entry name" value="Rhodanese-like_dom_sf"/>
</dbReference>
<dbReference type="EC" id="3.1.3.48" evidence="2"/>
<feature type="compositionally biased region" description="Polar residues" evidence="9">
    <location>
        <begin position="446"/>
        <end position="465"/>
    </location>
</feature>
<evidence type="ECO:0000256" key="5">
    <source>
        <dbReference type="ARBA" id="ARBA00022801"/>
    </source>
</evidence>
<dbReference type="EMBL" id="GIBP01001990">
    <property type="protein sequence ID" value="NDV30959.1"/>
    <property type="molecule type" value="Transcribed_RNA"/>
</dbReference>
<evidence type="ECO:0000313" key="11">
    <source>
        <dbReference type="EMBL" id="NDV30959.1"/>
    </source>
</evidence>
<sequence>MGSPEPNQDDDMTDTAPSTPRSRSLEEIPSLSHEASSFKSLAKPLMTSQFTKITLSPPEDPQSFLQSHYHPPLLHHMDSEPYPQKRSLSQSQPISRIPSPCRSPAQPSSPSHRRSPIAHTQKKLGSYLLEDTKLEKKKKQEKALSKTRALSKSLTGLSFQEYSTLLPSFTHSSKPQFPMVTPETVAKLIQNGFPNVTKYFILDCRYTYEFDGGHIVGAVRISSEDDLKRMFFDKPKVDEKVAILFHCEFSSQRGPDKFETLRKLDRIANMENYPKLFYPDVYLIQGGYSAFFRKYPDLCEPRDYVEMHDRRFIEDCKKQKGDYKRRKVILQTDYSSTRTTPTGIAQHDITSPSASTFSILPTIPSGASLSDLDNLFPDVVGPSPPSIQSILNVSQGSASRSERHDMKPSLRSSRTLFKLFQTDHETTNQKETTPGLFFDPNEKNENIPSFESLKQTPNQPFTSFKKSGPSGGHSQKNPLMISQRYHSDNILWHSEDEKPHPTFN</sequence>
<dbReference type="GO" id="GO:0051301">
    <property type="term" value="P:cell division"/>
    <property type="evidence" value="ECO:0007669"/>
    <property type="project" value="UniProtKB-KW"/>
</dbReference>
<dbReference type="AlphaFoldDB" id="A0A6B2L1Z2"/>
<keyword evidence="6" id="KW-0904">Protein phosphatase</keyword>
<dbReference type="GO" id="GO:0005737">
    <property type="term" value="C:cytoplasm"/>
    <property type="evidence" value="ECO:0007669"/>
    <property type="project" value="TreeGrafter"/>
</dbReference>
<feature type="region of interest" description="Disordered" evidence="9">
    <location>
        <begin position="387"/>
        <end position="409"/>
    </location>
</feature>
<dbReference type="InterPro" id="IPR000751">
    <property type="entry name" value="MPI_Phosphatase"/>
</dbReference>
<evidence type="ECO:0000256" key="7">
    <source>
        <dbReference type="ARBA" id="ARBA00023306"/>
    </source>
</evidence>
<feature type="domain" description="Rhodanese" evidence="10">
    <location>
        <begin position="195"/>
        <end position="300"/>
    </location>
</feature>
<dbReference type="SUPFAM" id="SSF52821">
    <property type="entry name" value="Rhodanese/Cell cycle control phosphatase"/>
    <property type="match status" value="1"/>
</dbReference>
<feature type="region of interest" description="Disordered" evidence="9">
    <location>
        <begin position="52"/>
        <end position="120"/>
    </location>
</feature>
<dbReference type="GO" id="GO:0010971">
    <property type="term" value="P:positive regulation of G2/M transition of mitotic cell cycle"/>
    <property type="evidence" value="ECO:0007669"/>
    <property type="project" value="TreeGrafter"/>
</dbReference>
<evidence type="ECO:0000256" key="1">
    <source>
        <dbReference type="ARBA" id="ARBA00011065"/>
    </source>
</evidence>
<dbReference type="PRINTS" id="PR00716">
    <property type="entry name" value="MPIPHPHTASE"/>
</dbReference>
<dbReference type="FunFam" id="3.40.250.10:FF:000021">
    <property type="entry name" value="M-phase inducer phosphatase cdc-25.2"/>
    <property type="match status" value="1"/>
</dbReference>
<evidence type="ECO:0000256" key="3">
    <source>
        <dbReference type="ARBA" id="ARBA00022618"/>
    </source>
</evidence>
<dbReference type="GO" id="GO:0004725">
    <property type="term" value="F:protein tyrosine phosphatase activity"/>
    <property type="evidence" value="ECO:0007669"/>
    <property type="project" value="UniProtKB-EC"/>
</dbReference>
<feature type="region of interest" description="Disordered" evidence="9">
    <location>
        <begin position="1"/>
        <end position="37"/>
    </location>
</feature>
<feature type="compositionally biased region" description="Low complexity" evidence="9">
    <location>
        <begin position="86"/>
        <end position="104"/>
    </location>
</feature>
<proteinExistence type="inferred from homology"/>
<evidence type="ECO:0000256" key="4">
    <source>
        <dbReference type="ARBA" id="ARBA00022776"/>
    </source>
</evidence>
<feature type="compositionally biased region" description="Basic residues" evidence="9">
    <location>
        <begin position="111"/>
        <end position="120"/>
    </location>
</feature>
<keyword evidence="4" id="KW-0498">Mitosis</keyword>
<organism evidence="11">
    <name type="scientific">Arcella intermedia</name>
    <dbReference type="NCBI Taxonomy" id="1963864"/>
    <lineage>
        <taxon>Eukaryota</taxon>
        <taxon>Amoebozoa</taxon>
        <taxon>Tubulinea</taxon>
        <taxon>Elardia</taxon>
        <taxon>Arcellinida</taxon>
        <taxon>Sphaerothecina</taxon>
        <taxon>Arcellidae</taxon>
        <taxon>Arcella</taxon>
    </lineage>
</organism>
<name>A0A6B2L1Z2_9EUKA</name>
<dbReference type="PANTHER" id="PTHR10828:SF17">
    <property type="entry name" value="PROTEIN-TYROSINE-PHOSPHATASE"/>
    <property type="match status" value="1"/>
</dbReference>
<reference evidence="11" key="1">
    <citation type="journal article" date="2020" name="J. Eukaryot. Microbiol.">
        <title>De novo Sequencing, Assembly and Annotation of the Transcriptome for the Free-Living Testate Amoeba Arcella intermedia.</title>
        <authorList>
            <person name="Ribeiro G.M."/>
            <person name="Porfirio-Sousa A.L."/>
            <person name="Maurer-Alcala X.X."/>
            <person name="Katz L.A."/>
            <person name="Lahr D.J.G."/>
        </authorList>
    </citation>
    <scope>NUCLEOTIDE SEQUENCE</scope>
</reference>
<dbReference type="InterPro" id="IPR001763">
    <property type="entry name" value="Rhodanese-like_dom"/>
</dbReference>
<dbReference type="PROSITE" id="PS50206">
    <property type="entry name" value="RHODANESE_3"/>
    <property type="match status" value="1"/>
</dbReference>
<comment type="similarity">
    <text evidence="1">Belongs to the MPI phosphatase family.</text>
</comment>
<dbReference type="GO" id="GO:0000086">
    <property type="term" value="P:G2/M transition of mitotic cell cycle"/>
    <property type="evidence" value="ECO:0007669"/>
    <property type="project" value="TreeGrafter"/>
</dbReference>
<protein>
    <recommendedName>
        <fullName evidence="2">protein-tyrosine-phosphatase</fullName>
        <ecNumber evidence="2">3.1.3.48</ecNumber>
    </recommendedName>
</protein>
<accession>A0A6B2L1Z2</accession>
<dbReference type="GO" id="GO:0005634">
    <property type="term" value="C:nucleus"/>
    <property type="evidence" value="ECO:0007669"/>
    <property type="project" value="TreeGrafter"/>
</dbReference>
<comment type="catalytic activity">
    <reaction evidence="8">
        <text>O-phospho-L-tyrosyl-[protein] + H2O = L-tyrosyl-[protein] + phosphate</text>
        <dbReference type="Rhea" id="RHEA:10684"/>
        <dbReference type="Rhea" id="RHEA-COMP:10136"/>
        <dbReference type="Rhea" id="RHEA-COMP:20101"/>
        <dbReference type="ChEBI" id="CHEBI:15377"/>
        <dbReference type="ChEBI" id="CHEBI:43474"/>
        <dbReference type="ChEBI" id="CHEBI:46858"/>
        <dbReference type="ChEBI" id="CHEBI:61978"/>
        <dbReference type="EC" id="3.1.3.48"/>
    </reaction>
</comment>
<evidence type="ECO:0000259" key="10">
    <source>
        <dbReference type="PROSITE" id="PS50206"/>
    </source>
</evidence>
<evidence type="ECO:0000256" key="2">
    <source>
        <dbReference type="ARBA" id="ARBA00013064"/>
    </source>
</evidence>
<evidence type="ECO:0000256" key="9">
    <source>
        <dbReference type="SAM" id="MobiDB-lite"/>
    </source>
</evidence>
<evidence type="ECO:0000256" key="6">
    <source>
        <dbReference type="ARBA" id="ARBA00022912"/>
    </source>
</evidence>
<dbReference type="GO" id="GO:0110032">
    <property type="term" value="P:positive regulation of G2/MI transition of meiotic cell cycle"/>
    <property type="evidence" value="ECO:0007669"/>
    <property type="project" value="TreeGrafter"/>
</dbReference>
<dbReference type="Pfam" id="PF00581">
    <property type="entry name" value="Rhodanese"/>
    <property type="match status" value="1"/>
</dbReference>
<keyword evidence="5" id="KW-0378">Hydrolase</keyword>
<feature type="compositionally biased region" description="Polar residues" evidence="9">
    <location>
        <begin position="387"/>
        <end position="399"/>
    </location>
</feature>
<feature type="region of interest" description="Disordered" evidence="9">
    <location>
        <begin position="422"/>
        <end position="485"/>
    </location>
</feature>